<dbReference type="Pfam" id="PF12936">
    <property type="entry name" value="Kri1_C"/>
    <property type="match status" value="1"/>
</dbReference>
<protein>
    <recommendedName>
        <fullName evidence="2">Protein KRI1 homolog</fullName>
    </recommendedName>
</protein>
<dbReference type="GO" id="GO:0030686">
    <property type="term" value="C:90S preribosome"/>
    <property type="evidence" value="ECO:0007669"/>
    <property type="project" value="TreeGrafter"/>
</dbReference>
<feature type="compositionally biased region" description="Polar residues" evidence="3">
    <location>
        <begin position="187"/>
        <end position="197"/>
    </location>
</feature>
<dbReference type="GO" id="GO:0005730">
    <property type="term" value="C:nucleolus"/>
    <property type="evidence" value="ECO:0007669"/>
    <property type="project" value="TreeGrafter"/>
</dbReference>
<dbReference type="WBParaSite" id="ECPE_0000869801-mRNA-1">
    <property type="protein sequence ID" value="ECPE_0000869801-mRNA-1"/>
    <property type="gene ID" value="ECPE_0000869801"/>
</dbReference>
<dbReference type="AlphaFoldDB" id="A0A183ANY7"/>
<evidence type="ECO:0000256" key="3">
    <source>
        <dbReference type="SAM" id="MobiDB-lite"/>
    </source>
</evidence>
<feature type="compositionally biased region" description="Basic residues" evidence="3">
    <location>
        <begin position="117"/>
        <end position="129"/>
    </location>
</feature>
<gene>
    <name evidence="5" type="ORF">ECPE_LOCUS8672</name>
</gene>
<feature type="domain" description="Kri1-like C-terminal" evidence="4">
    <location>
        <begin position="3"/>
        <end position="86"/>
    </location>
</feature>
<proteinExistence type="inferred from homology"/>
<feature type="region of interest" description="Disordered" evidence="3">
    <location>
        <begin position="96"/>
        <end position="134"/>
    </location>
</feature>
<evidence type="ECO:0000259" key="4">
    <source>
        <dbReference type="Pfam" id="PF12936"/>
    </source>
</evidence>
<reference evidence="5 6" key="2">
    <citation type="submission" date="2018-11" db="EMBL/GenBank/DDBJ databases">
        <authorList>
            <consortium name="Pathogen Informatics"/>
        </authorList>
    </citation>
    <scope>NUCLEOTIDE SEQUENCE [LARGE SCALE GENOMIC DNA]</scope>
    <source>
        <strain evidence="5 6">Egypt</strain>
    </source>
</reference>
<sequence>STTYHLNCEDVIPGPTPDEDVFCRFKYRKVTPNDFGLSTEEVLTATPGELNSWVPITRVTAYRTEEEEERDQRLFHSNHKLQKKTRVIASLSDPNAHWWPSAKAQGGDGGETSTSSSRRKRSKRKRKRAHDAVTAVHQTLEMDVKPVKKTDFQRVNGISISAARLKASGLSVKDLHKARKQKPRPDPQNSEASSVIV</sequence>
<dbReference type="OrthoDB" id="6129702at2759"/>
<dbReference type="InterPro" id="IPR018034">
    <property type="entry name" value="Kri1"/>
</dbReference>
<keyword evidence="6" id="KW-1185">Reference proteome</keyword>
<reference evidence="7" key="1">
    <citation type="submission" date="2016-06" db="UniProtKB">
        <authorList>
            <consortium name="WormBaseParasite"/>
        </authorList>
    </citation>
    <scope>IDENTIFICATION</scope>
</reference>
<organism evidence="7">
    <name type="scientific">Echinostoma caproni</name>
    <dbReference type="NCBI Taxonomy" id="27848"/>
    <lineage>
        <taxon>Eukaryota</taxon>
        <taxon>Metazoa</taxon>
        <taxon>Spiralia</taxon>
        <taxon>Lophotrochozoa</taxon>
        <taxon>Platyhelminthes</taxon>
        <taxon>Trematoda</taxon>
        <taxon>Digenea</taxon>
        <taxon>Plagiorchiida</taxon>
        <taxon>Echinostomata</taxon>
        <taxon>Echinostomatoidea</taxon>
        <taxon>Echinostomatidae</taxon>
        <taxon>Echinostoma</taxon>
    </lineage>
</organism>
<comment type="similarity">
    <text evidence="1">Belongs to the KRI1 family.</text>
</comment>
<dbReference type="InterPro" id="IPR024626">
    <property type="entry name" value="Kri1-like_C"/>
</dbReference>
<evidence type="ECO:0000313" key="6">
    <source>
        <dbReference type="Proteomes" id="UP000272942"/>
    </source>
</evidence>
<evidence type="ECO:0000256" key="2">
    <source>
        <dbReference type="ARBA" id="ARBA00017294"/>
    </source>
</evidence>
<dbReference type="PANTHER" id="PTHR14490">
    <property type="entry name" value="ZINC FINGER, ZZ TYPE"/>
    <property type="match status" value="1"/>
</dbReference>
<feature type="region of interest" description="Disordered" evidence="3">
    <location>
        <begin position="166"/>
        <end position="197"/>
    </location>
</feature>
<dbReference type="PANTHER" id="PTHR14490:SF5">
    <property type="entry name" value="PROTEIN KRI1 HOMOLOG"/>
    <property type="match status" value="1"/>
</dbReference>
<dbReference type="EMBL" id="UZAN01046297">
    <property type="protein sequence ID" value="VDP83991.1"/>
    <property type="molecule type" value="Genomic_DNA"/>
</dbReference>
<evidence type="ECO:0000313" key="7">
    <source>
        <dbReference type="WBParaSite" id="ECPE_0000869801-mRNA-1"/>
    </source>
</evidence>
<dbReference type="GO" id="GO:0000447">
    <property type="term" value="P:endonucleolytic cleavage in ITS1 to separate SSU-rRNA from 5.8S rRNA and LSU-rRNA from tricistronic rRNA transcript (SSU-rRNA, 5.8S rRNA, LSU-rRNA)"/>
    <property type="evidence" value="ECO:0007669"/>
    <property type="project" value="TreeGrafter"/>
</dbReference>
<dbReference type="Proteomes" id="UP000272942">
    <property type="component" value="Unassembled WGS sequence"/>
</dbReference>
<name>A0A183ANY7_9TREM</name>
<accession>A0A183ANY7</accession>
<evidence type="ECO:0000256" key="1">
    <source>
        <dbReference type="ARBA" id="ARBA00007473"/>
    </source>
</evidence>
<evidence type="ECO:0000313" key="5">
    <source>
        <dbReference type="EMBL" id="VDP83991.1"/>
    </source>
</evidence>